<gene>
    <name evidence="4" type="ORF">FBZ92_124106</name>
</gene>
<dbReference type="EMBL" id="VITT01000024">
    <property type="protein sequence ID" value="TWB50000.1"/>
    <property type="molecule type" value="Genomic_DNA"/>
</dbReference>
<proteinExistence type="inferred from homology"/>
<evidence type="ECO:0000313" key="5">
    <source>
        <dbReference type="Proteomes" id="UP000318050"/>
    </source>
</evidence>
<dbReference type="AlphaFoldDB" id="A0A560HYL0"/>
<name>A0A560HYL0_9PROT</name>
<dbReference type="Proteomes" id="UP000318050">
    <property type="component" value="Unassembled WGS sequence"/>
</dbReference>
<organism evidence="4 5">
    <name type="scientific">Nitrospirillum amazonense</name>
    <dbReference type="NCBI Taxonomy" id="28077"/>
    <lineage>
        <taxon>Bacteria</taxon>
        <taxon>Pseudomonadati</taxon>
        <taxon>Pseudomonadota</taxon>
        <taxon>Alphaproteobacteria</taxon>
        <taxon>Rhodospirillales</taxon>
        <taxon>Azospirillaceae</taxon>
        <taxon>Nitrospirillum</taxon>
    </lineage>
</organism>
<evidence type="ECO:0000256" key="1">
    <source>
        <dbReference type="ARBA" id="ARBA00009646"/>
    </source>
</evidence>
<sequence>MMGVGMAGVTARLLISAGLMLAATLPGTAWGYDAMVILYSGQDRGGSTLDIEADTENLAGDGWNDRARSLTVTGGTWEVCRHAGYRDCETVRAWDVINDLSRIGLDQAISSVRRIDRPASEPAATTGTGSSIVWNTRRPTTLWSLTSAGDCRPDIRAAFAQRFGSAGEGDFDGGPSDGRLTWDGKVWGYNCAYRQTDIWPED</sequence>
<dbReference type="Pfam" id="PF00030">
    <property type="entry name" value="Crystall"/>
    <property type="match status" value="1"/>
</dbReference>
<accession>A0A560HYL0</accession>
<protein>
    <submittedName>
        <fullName evidence="4">Beta/gamma crystallin</fullName>
    </submittedName>
</protein>
<reference evidence="4 5" key="1">
    <citation type="submission" date="2019-06" db="EMBL/GenBank/DDBJ databases">
        <title>Genomic Encyclopedia of Type Strains, Phase IV (KMG-V): Genome sequencing to study the core and pangenomes of soil and plant-associated prokaryotes.</title>
        <authorList>
            <person name="Whitman W."/>
        </authorList>
    </citation>
    <scope>NUCLEOTIDE SEQUENCE [LARGE SCALE GENOMIC DNA]</scope>
    <source>
        <strain evidence="4 5">BR 11140</strain>
    </source>
</reference>
<evidence type="ECO:0000313" key="4">
    <source>
        <dbReference type="EMBL" id="TWB50000.1"/>
    </source>
</evidence>
<evidence type="ECO:0000259" key="3">
    <source>
        <dbReference type="Pfam" id="PF00030"/>
    </source>
</evidence>
<comment type="caution">
    <text evidence="4">The sequence shown here is derived from an EMBL/GenBank/DDBJ whole genome shotgun (WGS) entry which is preliminary data.</text>
</comment>
<feature type="domain" description="Beta/gamma crystallin 'Greek key'" evidence="3">
    <location>
        <begin position="36"/>
        <end position="115"/>
    </location>
</feature>
<dbReference type="SUPFAM" id="SSF49695">
    <property type="entry name" value="gamma-Crystallin-like"/>
    <property type="match status" value="1"/>
</dbReference>
<dbReference type="InterPro" id="IPR011024">
    <property type="entry name" value="G_crystallin-like"/>
</dbReference>
<keyword evidence="2" id="KW-0677">Repeat</keyword>
<dbReference type="OrthoDB" id="7186950at2"/>
<evidence type="ECO:0000256" key="2">
    <source>
        <dbReference type="ARBA" id="ARBA00022737"/>
    </source>
</evidence>
<dbReference type="InterPro" id="IPR001064">
    <property type="entry name" value="Beta/gamma_crystallin"/>
</dbReference>
<dbReference type="Gene3D" id="2.60.20.10">
    <property type="entry name" value="Crystallins"/>
    <property type="match status" value="1"/>
</dbReference>
<comment type="similarity">
    <text evidence="1">Belongs to the beta/gamma-crystallin family.</text>
</comment>